<feature type="domain" description="FHA" evidence="9">
    <location>
        <begin position="606"/>
        <end position="661"/>
    </location>
</feature>
<evidence type="ECO:0000256" key="5">
    <source>
        <dbReference type="ARBA" id="ARBA00022842"/>
    </source>
</evidence>
<dbReference type="EMBL" id="VCGU01000008">
    <property type="protein sequence ID" value="TRY72486.1"/>
    <property type="molecule type" value="Genomic_DNA"/>
</dbReference>
<evidence type="ECO:0000256" key="3">
    <source>
        <dbReference type="ARBA" id="ARBA00022723"/>
    </source>
</evidence>
<dbReference type="SUPFAM" id="SSF49879">
    <property type="entry name" value="SMAD/FHA domain"/>
    <property type="match status" value="1"/>
</dbReference>
<dbReference type="SUPFAM" id="SSF53613">
    <property type="entry name" value="Ribokinase-like"/>
    <property type="match status" value="1"/>
</dbReference>
<dbReference type="GO" id="GO:0006096">
    <property type="term" value="P:glycolytic process"/>
    <property type="evidence" value="ECO:0007669"/>
    <property type="project" value="UniProtKB-KW"/>
</dbReference>
<dbReference type="PANTHER" id="PTHR21208:SF1">
    <property type="entry name" value="ADP-DEPENDENT GLUCOKINASE"/>
    <property type="match status" value="1"/>
</dbReference>
<keyword evidence="1" id="KW-0963">Cytoplasm</keyword>
<keyword evidence="8" id="KW-0812">Transmembrane</keyword>
<keyword evidence="2" id="KW-0808">Transferase</keyword>
<protein>
    <recommendedName>
        <fullName evidence="9">FHA domain-containing protein</fullName>
    </recommendedName>
</protein>
<dbReference type="GO" id="GO:0005783">
    <property type="term" value="C:endoplasmic reticulum"/>
    <property type="evidence" value="ECO:0007669"/>
    <property type="project" value="TreeGrafter"/>
</dbReference>
<reference evidence="10 11" key="1">
    <citation type="journal article" date="2018" name="Nat. Ecol. Evol.">
        <title>Genomic signatures of mitonuclear coevolution across populations of Tigriopus californicus.</title>
        <authorList>
            <person name="Barreto F.S."/>
            <person name="Watson E.T."/>
            <person name="Lima T.G."/>
            <person name="Willett C.S."/>
            <person name="Edmands S."/>
            <person name="Li W."/>
            <person name="Burton R.S."/>
        </authorList>
    </citation>
    <scope>NUCLEOTIDE SEQUENCE [LARGE SCALE GENOMIC DNA]</scope>
    <source>
        <strain evidence="10 11">San Diego</strain>
    </source>
</reference>
<dbReference type="Pfam" id="PF00498">
    <property type="entry name" value="FHA"/>
    <property type="match status" value="1"/>
</dbReference>
<keyword evidence="11" id="KW-1185">Reference proteome</keyword>
<evidence type="ECO:0000313" key="11">
    <source>
        <dbReference type="Proteomes" id="UP000318571"/>
    </source>
</evidence>
<dbReference type="GO" id="GO:0006006">
    <property type="term" value="P:glucose metabolic process"/>
    <property type="evidence" value="ECO:0007669"/>
    <property type="project" value="TreeGrafter"/>
</dbReference>
<keyword evidence="8" id="KW-0472">Membrane</keyword>
<dbReference type="InterPro" id="IPR000253">
    <property type="entry name" value="FHA_dom"/>
</dbReference>
<name>A0A553P465_TIGCA</name>
<comment type="caution">
    <text evidence="10">The sequence shown here is derived from an EMBL/GenBank/DDBJ whole genome shotgun (WGS) entry which is preliminary data.</text>
</comment>
<keyword evidence="3" id="KW-0479">Metal-binding</keyword>
<dbReference type="PROSITE" id="PS50006">
    <property type="entry name" value="FHA_DOMAIN"/>
    <property type="match status" value="1"/>
</dbReference>
<accession>A0A553P465</accession>
<evidence type="ECO:0000256" key="4">
    <source>
        <dbReference type="ARBA" id="ARBA00022777"/>
    </source>
</evidence>
<dbReference type="InterPro" id="IPR029056">
    <property type="entry name" value="Ribokinase-like"/>
</dbReference>
<proteinExistence type="predicted"/>
<evidence type="ECO:0000256" key="8">
    <source>
        <dbReference type="SAM" id="Phobius"/>
    </source>
</evidence>
<keyword evidence="8" id="KW-1133">Transmembrane helix</keyword>
<feature type="transmembrane region" description="Helical" evidence="8">
    <location>
        <begin position="1347"/>
        <end position="1365"/>
    </location>
</feature>
<dbReference type="SUPFAM" id="SSF57997">
    <property type="entry name" value="Tropomyosin"/>
    <property type="match status" value="1"/>
</dbReference>
<dbReference type="Pfam" id="PF04587">
    <property type="entry name" value="ADP_PFK_GK"/>
    <property type="match status" value="1"/>
</dbReference>
<dbReference type="Gene3D" id="2.60.200.20">
    <property type="match status" value="1"/>
</dbReference>
<dbReference type="STRING" id="6832.A0A553P465"/>
<dbReference type="InterPro" id="IPR008984">
    <property type="entry name" value="SMAD_FHA_dom_sf"/>
</dbReference>
<dbReference type="Gene3D" id="3.40.1190.20">
    <property type="match status" value="1"/>
</dbReference>
<dbReference type="GO" id="GO:0046872">
    <property type="term" value="F:metal ion binding"/>
    <property type="evidence" value="ECO:0007669"/>
    <property type="project" value="UniProtKB-KW"/>
</dbReference>
<keyword evidence="6" id="KW-0324">Glycolysis</keyword>
<evidence type="ECO:0000313" key="10">
    <source>
        <dbReference type="EMBL" id="TRY72486.1"/>
    </source>
</evidence>
<evidence type="ECO:0000256" key="1">
    <source>
        <dbReference type="ARBA" id="ARBA00022490"/>
    </source>
</evidence>
<dbReference type="Proteomes" id="UP000318571">
    <property type="component" value="Chromosome 7"/>
</dbReference>
<evidence type="ECO:0000256" key="6">
    <source>
        <dbReference type="ARBA" id="ARBA00023152"/>
    </source>
</evidence>
<keyword evidence="7" id="KW-0175">Coiled coil</keyword>
<keyword evidence="4" id="KW-0418">Kinase</keyword>
<dbReference type="SMART" id="SM00240">
    <property type="entry name" value="FHA"/>
    <property type="match status" value="1"/>
</dbReference>
<evidence type="ECO:0000259" key="9">
    <source>
        <dbReference type="PROSITE" id="PS50006"/>
    </source>
</evidence>
<dbReference type="InterPro" id="IPR007666">
    <property type="entry name" value="ADP_PFK/GK"/>
</dbReference>
<gene>
    <name evidence="10" type="ORF">TCAL_01045</name>
</gene>
<feature type="coiled-coil region" evidence="7">
    <location>
        <begin position="1270"/>
        <end position="1325"/>
    </location>
</feature>
<dbReference type="PANTHER" id="PTHR21208">
    <property type="entry name" value="ADP-DEPENDENT GLUCOKINASE"/>
    <property type="match status" value="1"/>
</dbReference>
<feature type="coiled-coil region" evidence="7">
    <location>
        <begin position="840"/>
        <end position="1122"/>
    </location>
</feature>
<organism evidence="10 11">
    <name type="scientific">Tigriopus californicus</name>
    <name type="common">Marine copepod</name>
    <dbReference type="NCBI Taxonomy" id="6832"/>
    <lineage>
        <taxon>Eukaryota</taxon>
        <taxon>Metazoa</taxon>
        <taxon>Ecdysozoa</taxon>
        <taxon>Arthropoda</taxon>
        <taxon>Crustacea</taxon>
        <taxon>Multicrustacea</taxon>
        <taxon>Hexanauplia</taxon>
        <taxon>Copepoda</taxon>
        <taxon>Harpacticoida</taxon>
        <taxon>Harpacticidae</taxon>
        <taxon>Tigriopus</taxon>
    </lineage>
</organism>
<sequence>MLRTIGFGLSTGILLALLAQYYCPEITPFWFIHHGQKGRMEHVLNALVSQEQSVDLAGLASFSSVNPPPRIAIGFGACHDLLALLAQYYCPEITPFWFIHHGQKGRMEHVLNALVSQEQSVDLAGLASFSSVNPPPRIAIGFGACHDLFVNASHMFSGQDPPKVPEHFNDITTYSEFQSVFAYFFRHGAAAERFVSEDKLFKGLVAKAEQDPAHRYALGGNAPVMALRFAQEGAEVLLAGRMSPELKKSLPTMITVAGSDHVAHDDVHLILEYKRNQVWQQYQSPRANRFIVHSDVNNPMVSSLEDFERSLQGYKPNLLLVSGLQMMDNYPFKAGARIARLMKIQALMKRQPMDQTRIHFEMASFVDESLLTELTQQVIPYADSLGMNEQELPNLLSMLKHGNISYVSNSNPRIAVVLDQMREVYKKLGSFNYQVNGPRPLTRLHVHTLAYQAFLVKKGSLWKNTVVAAAKASLTANRHVCASPQIDLEKAFIIMDDSFSTSTDREKSTRIIFDDHRPVACWSEDHLDIQFCIAPNLVCSEAQQTAGGGDNISAAGLIFQVISICHKLLRGFHILDKEDMSAKAVLVAKANSHPFDDRALILDVPTKIGRSHKDDQAESGNGFFDCKVLSRQHAILMYEDDKFYLMDTGSSNGSFVNNIRLSKSGEESKLTRIYTNDVLRFGSDVVDKQRQITQKCVVMKVRLFYPDGPEVESRPSESRLFRPNDSMEDLSALTQTLQESLSREKHLEDKMIRIRGMISKNIGKTHTDLLRLFENMKQELMNNELNFSKGINTELEAYQKIMSENVELHRRASEQDKVLQEFRHANESLSNQQQSDKIEITSLRKTCQLQKQSIDSLEKELHNVHDELHHNRLESDERYNNKIRDMEQSKKELMEHYEQEITKNEDAFMEERTKIREQLLEVTRNEANLLNRIRCLESEEQYSHAEVEKVLIREREAQESRQKLDIQVEQLKNQLDQAETALEEQKSKIVIQRSEEDIEQIAKLEDHIGKLQHDIAYLKQELLEARARKSASDDELRTIKDKLETLENSITSLTNEGLRHRKQISELNEALEEKSKEADHWEKLVGEMESSLSQDEMTRVQIQDLRDELHGAERNLKLRQDDLLYLKNGIKSRDETIQQLEIDLSCVRGQVTNVMTKVIHDLEHNDLHEEDIDDHDGSDSDTLTFVASDDDGDGSRDPDIFVQNVEEELQITKDETSYVTNIKDENAQLKQRLVDLQDEFNYAQDHANHLTDELARQQILYSELKKMRGRGEEIDQIHEYKQELKALYERLSDMEQRDHHQRKQIQTLEQDRLEMTAEVTETRRLLARNPHLSPAEAAMHTVGNLKVYELILGLLFLFVLFTYGIF</sequence>
<evidence type="ECO:0000256" key="7">
    <source>
        <dbReference type="SAM" id="Coils"/>
    </source>
</evidence>
<dbReference type="PROSITE" id="PS51255">
    <property type="entry name" value="ADPK"/>
    <property type="match status" value="1"/>
</dbReference>
<dbReference type="CDD" id="cd22679">
    <property type="entry name" value="FHA_SLMAP"/>
    <property type="match status" value="1"/>
</dbReference>
<dbReference type="GO" id="GO:0043843">
    <property type="term" value="F:ADP-specific glucokinase activity"/>
    <property type="evidence" value="ECO:0007669"/>
    <property type="project" value="TreeGrafter"/>
</dbReference>
<keyword evidence="5" id="KW-0460">Magnesium</keyword>
<evidence type="ECO:0000256" key="2">
    <source>
        <dbReference type="ARBA" id="ARBA00022679"/>
    </source>
</evidence>
<feature type="coiled-coil region" evidence="7">
    <location>
        <begin position="1219"/>
        <end position="1246"/>
    </location>
</feature>